<dbReference type="Gene3D" id="3.40.50.1000">
    <property type="entry name" value="HAD superfamily/HAD-like"/>
    <property type="match status" value="1"/>
</dbReference>
<accession>A0ABZ0IM03</accession>
<dbReference type="RefSeq" id="WP_317488104.1">
    <property type="nucleotide sequence ID" value="NZ_CP136051.1"/>
</dbReference>
<proteinExistence type="predicted"/>
<evidence type="ECO:0000313" key="1">
    <source>
        <dbReference type="EMBL" id="WOK05345.1"/>
    </source>
</evidence>
<dbReference type="InterPro" id="IPR023214">
    <property type="entry name" value="HAD_sf"/>
</dbReference>
<gene>
    <name evidence="1" type="ORF">RT717_19890</name>
</gene>
<reference evidence="1 2" key="1">
    <citation type="journal article" date="2023" name="Microbiol. Resour. Announc.">
        <title>Complete Genome Sequence of Imperialibacter roseus strain P4T.</title>
        <authorList>
            <person name="Tizabi D.R."/>
            <person name="Bachvaroff T."/>
            <person name="Hill R.T."/>
        </authorList>
    </citation>
    <scope>NUCLEOTIDE SEQUENCE [LARGE SCALE GENOMIC DNA]</scope>
    <source>
        <strain evidence="1 2">P4T</strain>
    </source>
</reference>
<evidence type="ECO:0000313" key="2">
    <source>
        <dbReference type="Proteomes" id="UP001302349"/>
    </source>
</evidence>
<keyword evidence="2" id="KW-1185">Reference proteome</keyword>
<dbReference type="EMBL" id="CP136051">
    <property type="protein sequence ID" value="WOK05345.1"/>
    <property type="molecule type" value="Genomic_DNA"/>
</dbReference>
<sequence>MNLLPQGPYRKVNVDLFIDDRNVGGLPPWGEIWKMIEGDEMEMAKEASKKGFLQRIFGG</sequence>
<protein>
    <submittedName>
        <fullName evidence="1">Uncharacterized protein</fullName>
    </submittedName>
</protein>
<organism evidence="1 2">
    <name type="scientific">Imperialibacter roseus</name>
    <dbReference type="NCBI Taxonomy" id="1324217"/>
    <lineage>
        <taxon>Bacteria</taxon>
        <taxon>Pseudomonadati</taxon>
        <taxon>Bacteroidota</taxon>
        <taxon>Cytophagia</taxon>
        <taxon>Cytophagales</taxon>
        <taxon>Flammeovirgaceae</taxon>
        <taxon>Imperialibacter</taxon>
    </lineage>
</organism>
<name>A0ABZ0IM03_9BACT</name>
<dbReference type="Proteomes" id="UP001302349">
    <property type="component" value="Chromosome"/>
</dbReference>